<accession>A0A392T6Z5</accession>
<evidence type="ECO:0000256" key="1">
    <source>
        <dbReference type="SAM" id="MobiDB-lite"/>
    </source>
</evidence>
<evidence type="ECO:0000313" key="3">
    <source>
        <dbReference type="Proteomes" id="UP000265520"/>
    </source>
</evidence>
<feature type="non-terminal residue" evidence="2">
    <location>
        <position position="1"/>
    </location>
</feature>
<proteinExistence type="predicted"/>
<keyword evidence="3" id="KW-1185">Reference proteome</keyword>
<feature type="non-terminal residue" evidence="2">
    <location>
        <position position="92"/>
    </location>
</feature>
<protein>
    <submittedName>
        <fullName evidence="2">Uncharacterized protein</fullName>
    </submittedName>
</protein>
<evidence type="ECO:0000313" key="2">
    <source>
        <dbReference type="EMBL" id="MCI56799.1"/>
    </source>
</evidence>
<name>A0A392T6Z5_9FABA</name>
<reference evidence="2 3" key="1">
    <citation type="journal article" date="2018" name="Front. Plant Sci.">
        <title>Red Clover (Trifolium pratense) and Zigzag Clover (T. medium) - A Picture of Genomic Similarities and Differences.</title>
        <authorList>
            <person name="Dluhosova J."/>
            <person name="Istvanek J."/>
            <person name="Nedelnik J."/>
            <person name="Repkova J."/>
        </authorList>
    </citation>
    <scope>NUCLEOTIDE SEQUENCE [LARGE SCALE GENOMIC DNA]</scope>
    <source>
        <strain evidence="3">cv. 10/8</strain>
        <tissue evidence="2">Leaf</tissue>
    </source>
</reference>
<feature type="region of interest" description="Disordered" evidence="1">
    <location>
        <begin position="1"/>
        <end position="23"/>
    </location>
</feature>
<dbReference type="AlphaFoldDB" id="A0A392T6Z5"/>
<dbReference type="Proteomes" id="UP000265520">
    <property type="component" value="Unassembled WGS sequence"/>
</dbReference>
<sequence length="92" mass="11170">GGAMKCVEIGRNTHGESTLLDEESWMERIDGERRKEKDGEMESDERIKDGWRELDGEGRMERVGWRVMERDRWGKTDVERMMERDRRRRIER</sequence>
<dbReference type="EMBL" id="LXQA010518507">
    <property type="protein sequence ID" value="MCI56799.1"/>
    <property type="molecule type" value="Genomic_DNA"/>
</dbReference>
<organism evidence="2 3">
    <name type="scientific">Trifolium medium</name>
    <dbReference type="NCBI Taxonomy" id="97028"/>
    <lineage>
        <taxon>Eukaryota</taxon>
        <taxon>Viridiplantae</taxon>
        <taxon>Streptophyta</taxon>
        <taxon>Embryophyta</taxon>
        <taxon>Tracheophyta</taxon>
        <taxon>Spermatophyta</taxon>
        <taxon>Magnoliopsida</taxon>
        <taxon>eudicotyledons</taxon>
        <taxon>Gunneridae</taxon>
        <taxon>Pentapetalae</taxon>
        <taxon>rosids</taxon>
        <taxon>fabids</taxon>
        <taxon>Fabales</taxon>
        <taxon>Fabaceae</taxon>
        <taxon>Papilionoideae</taxon>
        <taxon>50 kb inversion clade</taxon>
        <taxon>NPAAA clade</taxon>
        <taxon>Hologalegina</taxon>
        <taxon>IRL clade</taxon>
        <taxon>Trifolieae</taxon>
        <taxon>Trifolium</taxon>
    </lineage>
</organism>
<comment type="caution">
    <text evidence="2">The sequence shown here is derived from an EMBL/GenBank/DDBJ whole genome shotgun (WGS) entry which is preliminary data.</text>
</comment>